<reference evidence="2 3" key="1">
    <citation type="submission" date="2014-07" db="EMBL/GenBank/DDBJ databases">
        <authorList>
            <person name="McCorrison J."/>
            <person name="Sanka R."/>
            <person name="Torralba M."/>
            <person name="Gillis M."/>
            <person name="Haft D.H."/>
            <person name="Methe B."/>
            <person name="Sutton G."/>
            <person name="Nelson K.E."/>
        </authorList>
    </citation>
    <scope>NUCLEOTIDE SEQUENCE [LARGE SCALE GENOMIC DNA]</scope>
    <source>
        <strain evidence="2 3">DNF00320</strain>
    </source>
</reference>
<sequence length="174" mass="19878">KKKQENPTIDMAKIQIKSERLTSFGGLFSIMEQFDSTLSSVIDSTLGLRCRSFHFIARFLAIAENTVFLLLTALIRNFYKTIIQRLGVKKLGLNATSRIKAFVFRFISVPAKWIRTSRRYVLNIYTCNNAYADVFQTDFADSINASDVEEWARTINEDDNNTTEEKGAKKKASK</sequence>
<comment type="caution">
    <text evidence="2">The sequence shown here is derived from an EMBL/GenBank/DDBJ whole genome shotgun (WGS) entry which is preliminary data.</text>
</comment>
<organism evidence="2 3">
    <name type="scientific">Prevotella bivia DNF00320</name>
    <dbReference type="NCBI Taxonomy" id="1401068"/>
    <lineage>
        <taxon>Bacteria</taxon>
        <taxon>Pseudomonadati</taxon>
        <taxon>Bacteroidota</taxon>
        <taxon>Bacteroidia</taxon>
        <taxon>Bacteroidales</taxon>
        <taxon>Prevotellaceae</taxon>
        <taxon>Prevotella</taxon>
    </lineage>
</organism>
<feature type="non-terminal residue" evidence="2">
    <location>
        <position position="1"/>
    </location>
</feature>
<keyword evidence="1" id="KW-1133">Transmembrane helix</keyword>
<feature type="transmembrane region" description="Helical" evidence="1">
    <location>
        <begin position="55"/>
        <end position="75"/>
    </location>
</feature>
<dbReference type="Proteomes" id="UP000029525">
    <property type="component" value="Unassembled WGS sequence"/>
</dbReference>
<protein>
    <submittedName>
        <fullName evidence="2">Uncharacterized protein</fullName>
    </submittedName>
</protein>
<name>A0A096AG40_9BACT</name>
<accession>A0A096AG40</accession>
<gene>
    <name evidence="2" type="ORF">HMPREF0647_02145</name>
</gene>
<evidence type="ECO:0000313" key="3">
    <source>
        <dbReference type="Proteomes" id="UP000029525"/>
    </source>
</evidence>
<dbReference type="AlphaFoldDB" id="A0A096AG40"/>
<proteinExistence type="predicted"/>
<dbReference type="EMBL" id="JRNQ01000012">
    <property type="protein sequence ID" value="KGF45501.1"/>
    <property type="molecule type" value="Genomic_DNA"/>
</dbReference>
<keyword evidence="1" id="KW-0812">Transmembrane</keyword>
<keyword evidence="1" id="KW-0472">Membrane</keyword>
<evidence type="ECO:0000313" key="2">
    <source>
        <dbReference type="EMBL" id="KGF45501.1"/>
    </source>
</evidence>
<evidence type="ECO:0000256" key="1">
    <source>
        <dbReference type="SAM" id="Phobius"/>
    </source>
</evidence>